<organism evidence="1 2">
    <name type="scientific">Porphyromonas crevioricanis</name>
    <dbReference type="NCBI Taxonomy" id="393921"/>
    <lineage>
        <taxon>Bacteria</taxon>
        <taxon>Pseudomonadati</taxon>
        <taxon>Bacteroidota</taxon>
        <taxon>Bacteroidia</taxon>
        <taxon>Bacteroidales</taxon>
        <taxon>Porphyromonadaceae</taxon>
        <taxon>Porphyromonas</taxon>
    </lineage>
</organism>
<dbReference type="AlphaFoldDB" id="A0A2X4PM36"/>
<dbReference type="KEGG" id="pcre:NCTC12858_00717"/>
<dbReference type="Proteomes" id="UP000249300">
    <property type="component" value="Chromosome 1"/>
</dbReference>
<proteinExistence type="predicted"/>
<evidence type="ECO:0000313" key="2">
    <source>
        <dbReference type="Proteomes" id="UP000249300"/>
    </source>
</evidence>
<protein>
    <submittedName>
        <fullName evidence="1">Uncharacterized protein</fullName>
    </submittedName>
</protein>
<sequence>MRAEPSNKTALPCSQFHHSCWRIYDPMQTIFRKKMPLGLYKTSAISRGKMIPSQFYNRDIGIHPSVNQHDKKEPTTPKQKFITVVLQD</sequence>
<dbReference type="EMBL" id="LS483447">
    <property type="protein sequence ID" value="SQH72883.1"/>
    <property type="molecule type" value="Genomic_DNA"/>
</dbReference>
<name>A0A2X4PM36_9PORP</name>
<accession>A0A2X4PM36</accession>
<gene>
    <name evidence="1" type="ORF">NCTC12858_00717</name>
</gene>
<reference evidence="1 2" key="1">
    <citation type="submission" date="2018-06" db="EMBL/GenBank/DDBJ databases">
        <authorList>
            <consortium name="Pathogen Informatics"/>
            <person name="Doyle S."/>
        </authorList>
    </citation>
    <scope>NUCLEOTIDE SEQUENCE [LARGE SCALE GENOMIC DNA]</scope>
    <source>
        <strain evidence="1 2">NCTC12858</strain>
    </source>
</reference>
<keyword evidence="2" id="KW-1185">Reference proteome</keyword>
<evidence type="ECO:0000313" key="1">
    <source>
        <dbReference type="EMBL" id="SQH72883.1"/>
    </source>
</evidence>